<keyword evidence="1" id="KW-0812">Transmembrane</keyword>
<organism evidence="2 3">
    <name type="scientific">Chryseobacterium taiwanense</name>
    <dbReference type="NCBI Taxonomy" id="363331"/>
    <lineage>
        <taxon>Bacteria</taxon>
        <taxon>Pseudomonadati</taxon>
        <taxon>Bacteroidota</taxon>
        <taxon>Flavobacteriia</taxon>
        <taxon>Flavobacteriales</taxon>
        <taxon>Weeksellaceae</taxon>
        <taxon>Chryseobacterium group</taxon>
        <taxon>Chryseobacterium</taxon>
    </lineage>
</organism>
<evidence type="ECO:0000313" key="3">
    <source>
        <dbReference type="Proteomes" id="UP000031167"/>
    </source>
</evidence>
<feature type="transmembrane region" description="Helical" evidence="1">
    <location>
        <begin position="37"/>
        <end position="60"/>
    </location>
</feature>
<dbReference type="STRING" id="363331.RM51_08515"/>
<gene>
    <name evidence="2" type="ORF">RM51_08515</name>
</gene>
<dbReference type="EMBL" id="JWTA01000005">
    <property type="protein sequence ID" value="KIC63690.1"/>
    <property type="molecule type" value="Genomic_DNA"/>
</dbReference>
<reference evidence="2 3" key="1">
    <citation type="submission" date="2014-12" db="EMBL/GenBank/DDBJ databases">
        <title>Genome sequencing of Chryseobacterium taiwanense TPW19.</title>
        <authorList>
            <person name="Tan P.W."/>
            <person name="Chan K.-G."/>
        </authorList>
    </citation>
    <scope>NUCLEOTIDE SEQUENCE [LARGE SCALE GENOMIC DNA]</scope>
    <source>
        <strain evidence="2 3">TPW19</strain>
    </source>
</reference>
<keyword evidence="3" id="KW-1185">Reference proteome</keyword>
<dbReference type="Proteomes" id="UP000031167">
    <property type="component" value="Unassembled WGS sequence"/>
</dbReference>
<accession>A0A0B4DGX5</accession>
<comment type="caution">
    <text evidence="2">The sequence shown here is derived from an EMBL/GenBank/DDBJ whole genome shotgun (WGS) entry which is preliminary data.</text>
</comment>
<dbReference type="AlphaFoldDB" id="A0A0B4DGX5"/>
<name>A0A0B4DGX5_9FLAO</name>
<protein>
    <submittedName>
        <fullName evidence="2">Uncharacterized protein</fullName>
    </submittedName>
</protein>
<evidence type="ECO:0000256" key="1">
    <source>
        <dbReference type="SAM" id="Phobius"/>
    </source>
</evidence>
<keyword evidence="1" id="KW-0472">Membrane</keyword>
<proteinExistence type="predicted"/>
<evidence type="ECO:0000313" key="2">
    <source>
        <dbReference type="EMBL" id="KIC63690.1"/>
    </source>
</evidence>
<sequence>MIDSMIRPLSYFKGFRNIFNLNLNHFTKVGFFSENKIYFYEIVIFFFCFSDECVVFLSVFEEIYYL</sequence>
<keyword evidence="1" id="KW-1133">Transmembrane helix</keyword>